<dbReference type="Proteomes" id="UP000279029">
    <property type="component" value="Chromosome"/>
</dbReference>
<dbReference type="AlphaFoldDB" id="A0A3P7PBX8"/>
<sequence length="53" mass="6170">MKNKKVIKYVNLVKLCFDPTTIYGKIKNKIGKRIQVVTYETGKVKQGYVCLYL</sequence>
<accession>A0A3P7PBX8</accession>
<proteinExistence type="predicted"/>
<dbReference type="EMBL" id="LR130778">
    <property type="protein sequence ID" value="VDN46398.1"/>
    <property type="molecule type" value="Genomic_DNA"/>
</dbReference>
<gene>
    <name evidence="1" type="ORF">PATL70BA_0541</name>
</gene>
<organism evidence="1 2">
    <name type="scientific">Petrocella atlantisensis</name>
    <dbReference type="NCBI Taxonomy" id="2173034"/>
    <lineage>
        <taxon>Bacteria</taxon>
        <taxon>Bacillati</taxon>
        <taxon>Bacillota</taxon>
        <taxon>Clostridia</taxon>
        <taxon>Lachnospirales</taxon>
        <taxon>Vallitaleaceae</taxon>
        <taxon>Petrocella</taxon>
    </lineage>
</organism>
<keyword evidence="2" id="KW-1185">Reference proteome</keyword>
<evidence type="ECO:0000313" key="2">
    <source>
        <dbReference type="Proteomes" id="UP000279029"/>
    </source>
</evidence>
<evidence type="ECO:0000313" key="1">
    <source>
        <dbReference type="EMBL" id="VDN46398.1"/>
    </source>
</evidence>
<reference evidence="1 2" key="1">
    <citation type="submission" date="2018-09" db="EMBL/GenBank/DDBJ databases">
        <authorList>
            <person name="Postec A."/>
        </authorList>
    </citation>
    <scope>NUCLEOTIDE SEQUENCE [LARGE SCALE GENOMIC DNA]</scope>
    <source>
        <strain evidence="1">70B-A</strain>
    </source>
</reference>
<name>A0A3P7PBX8_9FIRM</name>
<dbReference type="KEGG" id="cbar:PATL70BA_0541"/>
<protein>
    <submittedName>
        <fullName evidence="1">Uncharacterized protein</fullName>
    </submittedName>
</protein>